<accession>A0ABD0VJW7</accession>
<dbReference type="InterPro" id="IPR002487">
    <property type="entry name" value="TF_Kbox"/>
</dbReference>
<dbReference type="EMBL" id="JANQDX010000005">
    <property type="protein sequence ID" value="KAL0924893.1"/>
    <property type="molecule type" value="Genomic_DNA"/>
</dbReference>
<dbReference type="InterPro" id="IPR002100">
    <property type="entry name" value="TF_MADSbox"/>
</dbReference>
<dbReference type="PRINTS" id="PR00404">
    <property type="entry name" value="MADSDOMAIN"/>
</dbReference>
<evidence type="ECO:0000313" key="9">
    <source>
        <dbReference type="EMBL" id="KAL0924893.1"/>
    </source>
</evidence>
<evidence type="ECO:0000313" key="10">
    <source>
        <dbReference type="Proteomes" id="UP001552299"/>
    </source>
</evidence>
<keyword evidence="5" id="KW-0539">Nucleus</keyword>
<dbReference type="Proteomes" id="UP001552299">
    <property type="component" value="Unassembled WGS sequence"/>
</dbReference>
<comment type="caution">
    <text evidence="9">The sequence shown here is derived from an EMBL/GenBank/DDBJ whole genome shotgun (WGS) entry which is preliminary data.</text>
</comment>
<evidence type="ECO:0000256" key="4">
    <source>
        <dbReference type="ARBA" id="ARBA00023163"/>
    </source>
</evidence>
<comment type="subcellular location">
    <subcellularLocation>
        <location evidence="1">Nucleus</location>
    </subcellularLocation>
</comment>
<dbReference type="SUPFAM" id="SSF55455">
    <property type="entry name" value="SRF-like"/>
    <property type="match status" value="1"/>
</dbReference>
<feature type="domain" description="MADS-box" evidence="7">
    <location>
        <begin position="1"/>
        <end position="50"/>
    </location>
</feature>
<keyword evidence="2" id="KW-0805">Transcription regulation</keyword>
<organism evidence="9 10">
    <name type="scientific">Dendrobium thyrsiflorum</name>
    <name type="common">Pinecone-like raceme dendrobium</name>
    <name type="synonym">Orchid</name>
    <dbReference type="NCBI Taxonomy" id="117978"/>
    <lineage>
        <taxon>Eukaryota</taxon>
        <taxon>Viridiplantae</taxon>
        <taxon>Streptophyta</taxon>
        <taxon>Embryophyta</taxon>
        <taxon>Tracheophyta</taxon>
        <taxon>Spermatophyta</taxon>
        <taxon>Magnoliopsida</taxon>
        <taxon>Liliopsida</taxon>
        <taxon>Asparagales</taxon>
        <taxon>Orchidaceae</taxon>
        <taxon>Epidendroideae</taxon>
        <taxon>Malaxideae</taxon>
        <taxon>Dendrobiinae</taxon>
        <taxon>Dendrobium</taxon>
    </lineage>
</organism>
<feature type="coiled-coil region" evidence="6">
    <location>
        <begin position="84"/>
        <end position="134"/>
    </location>
</feature>
<dbReference type="GO" id="GO:0005634">
    <property type="term" value="C:nucleus"/>
    <property type="evidence" value="ECO:0007669"/>
    <property type="project" value="UniProtKB-SubCell"/>
</dbReference>
<protein>
    <submittedName>
        <fullName evidence="9">Uncharacterized protein</fullName>
    </submittedName>
</protein>
<evidence type="ECO:0000259" key="7">
    <source>
        <dbReference type="PROSITE" id="PS50066"/>
    </source>
</evidence>
<dbReference type="SMART" id="SM00432">
    <property type="entry name" value="MADS"/>
    <property type="match status" value="1"/>
</dbReference>
<dbReference type="InterPro" id="IPR036879">
    <property type="entry name" value="TF_MADSbox_sf"/>
</dbReference>
<dbReference type="PROSITE" id="PS50066">
    <property type="entry name" value="MADS_BOX_2"/>
    <property type="match status" value="1"/>
</dbReference>
<dbReference type="Pfam" id="PF01486">
    <property type="entry name" value="K-box"/>
    <property type="match status" value="1"/>
</dbReference>
<keyword evidence="4" id="KW-0804">Transcription</keyword>
<dbReference type="GO" id="GO:0003677">
    <property type="term" value="F:DNA binding"/>
    <property type="evidence" value="ECO:0007669"/>
    <property type="project" value="UniProtKB-KW"/>
</dbReference>
<keyword evidence="3" id="KW-0238">DNA-binding</keyword>
<dbReference type="PROSITE" id="PS51297">
    <property type="entry name" value="K_BOX"/>
    <property type="match status" value="1"/>
</dbReference>
<evidence type="ECO:0000256" key="1">
    <source>
        <dbReference type="ARBA" id="ARBA00004123"/>
    </source>
</evidence>
<evidence type="ECO:0000256" key="2">
    <source>
        <dbReference type="ARBA" id="ARBA00023015"/>
    </source>
</evidence>
<dbReference type="Pfam" id="PF00319">
    <property type="entry name" value="SRF-TF"/>
    <property type="match status" value="1"/>
</dbReference>
<sequence>MGRGSVQLTFSKRRVGLFKKAHEISVLCGANVALIIFSSKGNLYEYATNSCMERILERYTRYSYVEKALPIKEPESQEDLWHEYEELKRKVDALQRSRRHLMGENLDTLSLTELQQLELQLDTALKLIRSHMNQLLLNSIAELQRKARFSLFIPWLPPLSIRSIPWQLPKEEMINRWRLPKEKSLLENKIVLENKIFENKNAITMAQQMQAKEQGRDQASSSTPPTLLLINSLSTTMPSWMLRPPG</sequence>
<keyword evidence="6" id="KW-0175">Coiled coil</keyword>
<dbReference type="Gene3D" id="3.40.1810.10">
    <property type="entry name" value="Transcription factor, MADS-box"/>
    <property type="match status" value="1"/>
</dbReference>
<name>A0ABD0VJW7_DENTH</name>
<reference evidence="9 10" key="1">
    <citation type="journal article" date="2024" name="Plant Biotechnol. J.">
        <title>Dendrobium thyrsiflorum genome and its molecular insights into genes involved in important horticultural traits.</title>
        <authorList>
            <person name="Chen B."/>
            <person name="Wang J.Y."/>
            <person name="Zheng P.J."/>
            <person name="Li K.L."/>
            <person name="Liang Y.M."/>
            <person name="Chen X.F."/>
            <person name="Zhang C."/>
            <person name="Zhao X."/>
            <person name="He X."/>
            <person name="Zhang G.Q."/>
            <person name="Liu Z.J."/>
            <person name="Xu Q."/>
        </authorList>
    </citation>
    <scope>NUCLEOTIDE SEQUENCE [LARGE SCALE GENOMIC DNA]</scope>
    <source>
        <strain evidence="9">GZMU011</strain>
    </source>
</reference>
<dbReference type="FunFam" id="3.40.1810.10:FF:000003">
    <property type="entry name" value="MADS-box transcription factor MADS-MC"/>
    <property type="match status" value="1"/>
</dbReference>
<dbReference type="AlphaFoldDB" id="A0ABD0VJW7"/>
<evidence type="ECO:0000256" key="5">
    <source>
        <dbReference type="ARBA" id="ARBA00023242"/>
    </source>
</evidence>
<keyword evidence="10" id="KW-1185">Reference proteome</keyword>
<evidence type="ECO:0000259" key="8">
    <source>
        <dbReference type="PROSITE" id="PS51297"/>
    </source>
</evidence>
<proteinExistence type="predicted"/>
<evidence type="ECO:0000256" key="6">
    <source>
        <dbReference type="SAM" id="Coils"/>
    </source>
</evidence>
<gene>
    <name evidence="9" type="ORF">M5K25_005753</name>
</gene>
<evidence type="ECO:0000256" key="3">
    <source>
        <dbReference type="ARBA" id="ARBA00023125"/>
    </source>
</evidence>
<dbReference type="PANTHER" id="PTHR48019">
    <property type="entry name" value="SERUM RESPONSE FACTOR HOMOLOG"/>
    <property type="match status" value="1"/>
</dbReference>
<feature type="domain" description="K-box" evidence="8">
    <location>
        <begin position="77"/>
        <end position="202"/>
    </location>
</feature>
<dbReference type="InterPro" id="IPR050142">
    <property type="entry name" value="MADS-box/MEF2_TF"/>
</dbReference>